<dbReference type="InterPro" id="IPR003231">
    <property type="entry name" value="ACP"/>
</dbReference>
<keyword evidence="6" id="KW-1185">Reference proteome</keyword>
<dbReference type="PROSITE" id="PS50075">
    <property type="entry name" value="CARRIER"/>
    <property type="match status" value="1"/>
</dbReference>
<keyword evidence="1 3" id="KW-0596">Phosphopantetheine</keyword>
<keyword evidence="3" id="KW-0443">Lipid metabolism</keyword>
<keyword evidence="3" id="KW-0275">Fatty acid biosynthesis</keyword>
<comment type="PTM">
    <text evidence="3">4'-phosphopantetheine is transferred from CoA to a specific serine of apo-ACP by AcpS. This modification is essential for activity because fatty acids are bound in thioester linkage to the sulfhydryl of the prosthetic group.</text>
</comment>
<keyword evidence="3" id="KW-0963">Cytoplasm</keyword>
<evidence type="ECO:0000256" key="2">
    <source>
        <dbReference type="ARBA" id="ARBA00022553"/>
    </source>
</evidence>
<comment type="pathway">
    <text evidence="3">Lipid metabolism; fatty acid biosynthesis.</text>
</comment>
<dbReference type="UniPathway" id="UPA00094"/>
<protein>
    <recommendedName>
        <fullName evidence="3">Acyl carrier protein</fullName>
        <shortName evidence="3">ACP</shortName>
    </recommendedName>
</protein>
<comment type="function">
    <text evidence="3">Carrier of the growing fatty acid chain in fatty acid biosynthesis.</text>
</comment>
<dbReference type="Pfam" id="PF00550">
    <property type="entry name" value="PP-binding"/>
    <property type="match status" value="1"/>
</dbReference>
<dbReference type="GO" id="GO:0000035">
    <property type="term" value="F:acyl binding"/>
    <property type="evidence" value="ECO:0007669"/>
    <property type="project" value="TreeGrafter"/>
</dbReference>
<dbReference type="InterPro" id="IPR009081">
    <property type="entry name" value="PP-bd_ACP"/>
</dbReference>
<evidence type="ECO:0000256" key="3">
    <source>
        <dbReference type="HAMAP-Rule" id="MF_01217"/>
    </source>
</evidence>
<feature type="modified residue" description="O-(pantetheine 4'-phosphoryl)serine" evidence="3">
    <location>
        <position position="40"/>
    </location>
</feature>
<evidence type="ECO:0000256" key="1">
    <source>
        <dbReference type="ARBA" id="ARBA00022450"/>
    </source>
</evidence>
<dbReference type="PANTHER" id="PTHR20863">
    <property type="entry name" value="ACYL CARRIER PROTEIN"/>
    <property type="match status" value="1"/>
</dbReference>
<dbReference type="GO" id="GO:0016020">
    <property type="term" value="C:membrane"/>
    <property type="evidence" value="ECO:0007669"/>
    <property type="project" value="GOC"/>
</dbReference>
<proteinExistence type="inferred from homology"/>
<dbReference type="EMBL" id="RYZH01000038">
    <property type="protein sequence ID" value="RUL85616.1"/>
    <property type="molecule type" value="Genomic_DNA"/>
</dbReference>
<dbReference type="RefSeq" id="WP_126726864.1">
    <property type="nucleotide sequence ID" value="NZ_RYZH01000038.1"/>
</dbReference>
<feature type="domain" description="Carrier" evidence="4">
    <location>
        <begin position="4"/>
        <end position="80"/>
    </location>
</feature>
<keyword evidence="3" id="KW-0276">Fatty acid metabolism</keyword>
<organism evidence="5 6">
    <name type="scientific">Tautonia sociabilis</name>
    <dbReference type="NCBI Taxonomy" id="2080755"/>
    <lineage>
        <taxon>Bacteria</taxon>
        <taxon>Pseudomonadati</taxon>
        <taxon>Planctomycetota</taxon>
        <taxon>Planctomycetia</taxon>
        <taxon>Isosphaerales</taxon>
        <taxon>Isosphaeraceae</taxon>
        <taxon>Tautonia</taxon>
    </lineage>
</organism>
<gene>
    <name evidence="3" type="primary">acpP</name>
    <name evidence="5" type="ORF">TsocGM_18060</name>
</gene>
<dbReference type="SUPFAM" id="SSF47336">
    <property type="entry name" value="ACP-like"/>
    <property type="match status" value="1"/>
</dbReference>
<sequence>MPDPQLFDAVCGLIRSVVKLDAEVPMTPDSTLVDDLGVDSLDLVSVFLEVQDAFGVVIDEEDLTGIVSVGDLVAYVAERRASQAA</sequence>
<dbReference type="GO" id="GO:0005829">
    <property type="term" value="C:cytosol"/>
    <property type="evidence" value="ECO:0007669"/>
    <property type="project" value="TreeGrafter"/>
</dbReference>
<dbReference type="GO" id="GO:0009245">
    <property type="term" value="P:lipid A biosynthetic process"/>
    <property type="evidence" value="ECO:0007669"/>
    <property type="project" value="TreeGrafter"/>
</dbReference>
<accession>A0A432MGA7</accession>
<comment type="similarity">
    <text evidence="3">Belongs to the acyl carrier protein (ACP) family.</text>
</comment>
<dbReference type="PANTHER" id="PTHR20863:SF76">
    <property type="entry name" value="CARRIER DOMAIN-CONTAINING PROTEIN"/>
    <property type="match status" value="1"/>
</dbReference>
<dbReference type="Gene3D" id="1.10.1200.10">
    <property type="entry name" value="ACP-like"/>
    <property type="match status" value="1"/>
</dbReference>
<evidence type="ECO:0000313" key="6">
    <source>
        <dbReference type="Proteomes" id="UP000280296"/>
    </source>
</evidence>
<dbReference type="OrthoDB" id="287754at2"/>
<evidence type="ECO:0000259" key="4">
    <source>
        <dbReference type="PROSITE" id="PS50075"/>
    </source>
</evidence>
<dbReference type="GO" id="GO:0000036">
    <property type="term" value="F:acyl carrier activity"/>
    <property type="evidence" value="ECO:0007669"/>
    <property type="project" value="UniProtKB-UniRule"/>
</dbReference>
<evidence type="ECO:0000313" key="5">
    <source>
        <dbReference type="EMBL" id="RUL85616.1"/>
    </source>
</evidence>
<reference evidence="5 6" key="2">
    <citation type="submission" date="2019-01" db="EMBL/GenBank/DDBJ databases">
        <title>Tautonia sociabilis, a novel thermotolerant planctomycete of Isosphaeraceae family, isolated from a 4000 m deep subterranean habitat.</title>
        <authorList>
            <person name="Kovaleva O.L."/>
            <person name="Elcheninov A.G."/>
            <person name="Van Heerden E."/>
            <person name="Toshchakov S.V."/>
            <person name="Novikov A."/>
            <person name="Bonch-Osmolovskaya E.A."/>
            <person name="Kublanov I.V."/>
        </authorList>
    </citation>
    <scope>NUCLEOTIDE SEQUENCE [LARGE SCALE GENOMIC DNA]</scope>
    <source>
        <strain evidence="5 6">GM2012</strain>
    </source>
</reference>
<name>A0A432MGA7_9BACT</name>
<dbReference type="InterPro" id="IPR036736">
    <property type="entry name" value="ACP-like_sf"/>
</dbReference>
<dbReference type="Proteomes" id="UP000280296">
    <property type="component" value="Unassembled WGS sequence"/>
</dbReference>
<comment type="caution">
    <text evidence="5">The sequence shown here is derived from an EMBL/GenBank/DDBJ whole genome shotgun (WGS) entry which is preliminary data.</text>
</comment>
<comment type="subcellular location">
    <subcellularLocation>
        <location evidence="3">Cytoplasm</location>
    </subcellularLocation>
</comment>
<keyword evidence="2 3" id="KW-0597">Phosphoprotein</keyword>
<keyword evidence="3" id="KW-0444">Lipid biosynthesis</keyword>
<reference evidence="5 6" key="1">
    <citation type="submission" date="2018-12" db="EMBL/GenBank/DDBJ databases">
        <authorList>
            <person name="Toschakov S.V."/>
        </authorList>
    </citation>
    <scope>NUCLEOTIDE SEQUENCE [LARGE SCALE GENOMIC DNA]</scope>
    <source>
        <strain evidence="5 6">GM2012</strain>
    </source>
</reference>
<dbReference type="AlphaFoldDB" id="A0A432MGA7"/>
<dbReference type="HAMAP" id="MF_01217">
    <property type="entry name" value="Acyl_carrier"/>
    <property type="match status" value="1"/>
</dbReference>